<evidence type="ECO:0000313" key="3">
    <source>
        <dbReference type="Proteomes" id="UP000266895"/>
    </source>
</evidence>
<feature type="region of interest" description="Disordered" evidence="1">
    <location>
        <begin position="46"/>
        <end position="95"/>
    </location>
</feature>
<dbReference type="RefSeq" id="WP_126381033.1">
    <property type="nucleotide sequence ID" value="NZ_LR134350.1"/>
</dbReference>
<sequence length="255" mass="26870">MTPFSQMTAQPRSTAPARASGVGLARRSVALVLGTVLTAGGLAACGEQVPVSGPSGSSTTAQAPQDSGTTPPEQDPTQPTETSQDPSTDGQDDSLVPVWTFPVMAEGWYLTTWDTDGVNQLDNDEGCSFTTHQNYYSGGGTNDREATTSMVEPAMAAWENAGSSGLTYETSDDVDTIRDVGGVRLESIRMDFSYVGGDGTPFTGVEWVRVFTGTSTPVEMRVSYVCPTDAYSDTDLATLMEDTTVTNPGEPDMDA</sequence>
<organism evidence="2 3">
    <name type="scientific">Actinomyces howellii</name>
    <dbReference type="NCBI Taxonomy" id="52771"/>
    <lineage>
        <taxon>Bacteria</taxon>
        <taxon>Bacillati</taxon>
        <taxon>Actinomycetota</taxon>
        <taxon>Actinomycetes</taxon>
        <taxon>Actinomycetales</taxon>
        <taxon>Actinomycetaceae</taxon>
        <taxon>Actinomyces</taxon>
    </lineage>
</organism>
<keyword evidence="3" id="KW-1185">Reference proteome</keyword>
<feature type="compositionally biased region" description="Low complexity" evidence="1">
    <location>
        <begin position="69"/>
        <end position="88"/>
    </location>
</feature>
<evidence type="ECO:0000313" key="2">
    <source>
        <dbReference type="EMBL" id="VEG25454.1"/>
    </source>
</evidence>
<dbReference type="Proteomes" id="UP000266895">
    <property type="component" value="Chromosome"/>
</dbReference>
<protein>
    <submittedName>
        <fullName evidence="2">Uncharacterized protein</fullName>
    </submittedName>
</protein>
<dbReference type="AlphaFoldDB" id="A0A448HCU7"/>
<feature type="compositionally biased region" description="Polar residues" evidence="1">
    <location>
        <begin position="1"/>
        <end position="13"/>
    </location>
</feature>
<dbReference type="KEGG" id="ahw:NCTC11636_00040"/>
<gene>
    <name evidence="2" type="ORF">NCTC11636_00040</name>
</gene>
<accession>A0A448HCU7</accession>
<name>A0A448HCU7_9ACTO</name>
<proteinExistence type="predicted"/>
<feature type="compositionally biased region" description="Polar residues" evidence="1">
    <location>
        <begin position="54"/>
        <end position="68"/>
    </location>
</feature>
<dbReference type="EMBL" id="LR134350">
    <property type="protein sequence ID" value="VEG25454.1"/>
    <property type="molecule type" value="Genomic_DNA"/>
</dbReference>
<evidence type="ECO:0000256" key="1">
    <source>
        <dbReference type="SAM" id="MobiDB-lite"/>
    </source>
</evidence>
<feature type="region of interest" description="Disordered" evidence="1">
    <location>
        <begin position="1"/>
        <end position="22"/>
    </location>
</feature>
<dbReference type="OrthoDB" id="3789453at2"/>
<reference evidence="2 3" key="1">
    <citation type="submission" date="2018-12" db="EMBL/GenBank/DDBJ databases">
        <authorList>
            <consortium name="Pathogen Informatics"/>
        </authorList>
    </citation>
    <scope>NUCLEOTIDE SEQUENCE [LARGE SCALE GENOMIC DNA]</scope>
    <source>
        <strain evidence="2 3">NCTC11636</strain>
    </source>
</reference>